<evidence type="ECO:0000313" key="3">
    <source>
        <dbReference type="Proteomes" id="UP000276215"/>
    </source>
</evidence>
<protein>
    <submittedName>
        <fullName evidence="2">Uncharacterized protein</fullName>
    </submittedName>
</protein>
<gene>
    <name evidence="2" type="ORF">L873DRAFT_1810106</name>
</gene>
<feature type="signal peptide" evidence="1">
    <location>
        <begin position="1"/>
        <end position="25"/>
    </location>
</feature>
<dbReference type="AlphaFoldDB" id="A0A3N4JG81"/>
<keyword evidence="1" id="KW-0732">Signal</keyword>
<name>A0A3N4JG81_9PEZI</name>
<sequence>MSFFILAVPAFLFLVWMKGLLVVSGGPKQEGEKGSLSSYIGSWVWFEFCKEGIELSPTSHDKGRGKVSTKGFVLMVGNKAAGNEICIGNCSIK</sequence>
<accession>A0A3N4JG81</accession>
<dbReference type="EMBL" id="ML120406">
    <property type="protein sequence ID" value="RPA97282.1"/>
    <property type="molecule type" value="Genomic_DNA"/>
</dbReference>
<evidence type="ECO:0000313" key="2">
    <source>
        <dbReference type="EMBL" id="RPA97282.1"/>
    </source>
</evidence>
<dbReference type="Proteomes" id="UP000276215">
    <property type="component" value="Unassembled WGS sequence"/>
</dbReference>
<keyword evidence="3" id="KW-1185">Reference proteome</keyword>
<reference evidence="2 3" key="1">
    <citation type="journal article" date="2018" name="Nat. Ecol. Evol.">
        <title>Pezizomycetes genomes reveal the molecular basis of ectomycorrhizal truffle lifestyle.</title>
        <authorList>
            <person name="Murat C."/>
            <person name="Payen T."/>
            <person name="Noel B."/>
            <person name="Kuo A."/>
            <person name="Morin E."/>
            <person name="Chen J."/>
            <person name="Kohler A."/>
            <person name="Krizsan K."/>
            <person name="Balestrini R."/>
            <person name="Da Silva C."/>
            <person name="Montanini B."/>
            <person name="Hainaut M."/>
            <person name="Levati E."/>
            <person name="Barry K.W."/>
            <person name="Belfiori B."/>
            <person name="Cichocki N."/>
            <person name="Clum A."/>
            <person name="Dockter R.B."/>
            <person name="Fauchery L."/>
            <person name="Guy J."/>
            <person name="Iotti M."/>
            <person name="Le Tacon F."/>
            <person name="Lindquist E.A."/>
            <person name="Lipzen A."/>
            <person name="Malagnac F."/>
            <person name="Mello A."/>
            <person name="Molinier V."/>
            <person name="Miyauchi S."/>
            <person name="Poulain J."/>
            <person name="Riccioni C."/>
            <person name="Rubini A."/>
            <person name="Sitrit Y."/>
            <person name="Splivallo R."/>
            <person name="Traeger S."/>
            <person name="Wang M."/>
            <person name="Zifcakova L."/>
            <person name="Wipf D."/>
            <person name="Zambonelli A."/>
            <person name="Paolocci F."/>
            <person name="Nowrousian M."/>
            <person name="Ottonello S."/>
            <person name="Baldrian P."/>
            <person name="Spatafora J.W."/>
            <person name="Henrissat B."/>
            <person name="Nagy L.G."/>
            <person name="Aury J.M."/>
            <person name="Wincker P."/>
            <person name="Grigoriev I.V."/>
            <person name="Bonfante P."/>
            <person name="Martin F.M."/>
        </authorList>
    </citation>
    <scope>NUCLEOTIDE SEQUENCE [LARGE SCALE GENOMIC DNA]</scope>
    <source>
        <strain evidence="2 3">120613-1</strain>
    </source>
</reference>
<proteinExistence type="predicted"/>
<evidence type="ECO:0000256" key="1">
    <source>
        <dbReference type="SAM" id="SignalP"/>
    </source>
</evidence>
<organism evidence="2 3">
    <name type="scientific">Choiromyces venosus 120613-1</name>
    <dbReference type="NCBI Taxonomy" id="1336337"/>
    <lineage>
        <taxon>Eukaryota</taxon>
        <taxon>Fungi</taxon>
        <taxon>Dikarya</taxon>
        <taxon>Ascomycota</taxon>
        <taxon>Pezizomycotina</taxon>
        <taxon>Pezizomycetes</taxon>
        <taxon>Pezizales</taxon>
        <taxon>Tuberaceae</taxon>
        <taxon>Choiromyces</taxon>
    </lineage>
</organism>
<feature type="chain" id="PRO_5018122910" evidence="1">
    <location>
        <begin position="26"/>
        <end position="93"/>
    </location>
</feature>